<dbReference type="AlphaFoldDB" id="A0AAC9J4G2"/>
<keyword evidence="2" id="KW-1185">Reference proteome</keyword>
<dbReference type="EMBL" id="CP018093">
    <property type="protein sequence ID" value="APD50034.1"/>
    <property type="molecule type" value="Genomic_DNA"/>
</dbReference>
<evidence type="ECO:0000313" key="1">
    <source>
        <dbReference type="EMBL" id="APD50034.1"/>
    </source>
</evidence>
<name>A0AAC9J4G2_9GAMM</name>
<dbReference type="Proteomes" id="UP000182459">
    <property type="component" value="Chromosome"/>
</dbReference>
<reference evidence="1 2" key="1">
    <citation type="submission" date="2016-11" db="EMBL/GenBank/DDBJ databases">
        <authorList>
            <person name="Hagglund E."/>
            <person name="Bystrom M."/>
            <person name="Naslund J."/>
            <person name="Stenberg P."/>
            <person name="Sjodin A."/>
        </authorList>
    </citation>
    <scope>NUCLEOTIDE SEQUENCE [LARGE SCALE GENOMIC DNA]</scope>
    <source>
        <strain evidence="1 2">CCUG 58020</strain>
    </source>
</reference>
<protein>
    <submittedName>
        <fullName evidence="1">Uncharacterized protein</fullName>
    </submittedName>
</protein>
<dbReference type="KEGG" id="fhi:FSC454_02165"/>
<gene>
    <name evidence="1" type="ORF">FSC454_02165</name>
</gene>
<proteinExistence type="predicted"/>
<organism evidence="1 2">
    <name type="scientific">Francisella hispaniensis FSC454</name>
    <dbReference type="NCBI Taxonomy" id="1088883"/>
    <lineage>
        <taxon>Bacteria</taxon>
        <taxon>Pseudomonadati</taxon>
        <taxon>Pseudomonadota</taxon>
        <taxon>Gammaproteobacteria</taxon>
        <taxon>Thiotrichales</taxon>
        <taxon>Francisellaceae</taxon>
        <taxon>Francisella</taxon>
    </lineage>
</organism>
<evidence type="ECO:0000313" key="2">
    <source>
        <dbReference type="Proteomes" id="UP000182459"/>
    </source>
</evidence>
<accession>A0AAC9J4G2</accession>
<sequence length="92" mass="9643">MELYFSQGATSKKNRPTNSLAYFGTYTGSGNVTTPEGAKATVTSSSVTLTCPPGLYVPIALINNIPAFGSAIEIIYNGTVETPAVFSVFSQI</sequence>